<protein>
    <submittedName>
        <fullName evidence="1">DUF3293 domain-containing protein</fullName>
    </submittedName>
</protein>
<organism evidence="1 2">
    <name type="scientific">Polynucleobacter paneuropaeus</name>
    <dbReference type="NCBI Taxonomy" id="2527775"/>
    <lineage>
        <taxon>Bacteria</taxon>
        <taxon>Pseudomonadati</taxon>
        <taxon>Pseudomonadota</taxon>
        <taxon>Betaproteobacteria</taxon>
        <taxon>Burkholderiales</taxon>
        <taxon>Burkholderiaceae</taxon>
        <taxon>Polynucleobacter</taxon>
    </lineage>
</organism>
<evidence type="ECO:0000313" key="1">
    <source>
        <dbReference type="EMBL" id="MBT8550628.1"/>
    </source>
</evidence>
<evidence type="ECO:0000313" key="2">
    <source>
        <dbReference type="Proteomes" id="UP000783102"/>
    </source>
</evidence>
<dbReference type="Pfam" id="PF11697">
    <property type="entry name" value="DUF3293"/>
    <property type="match status" value="1"/>
</dbReference>
<dbReference type="EMBL" id="JAANEY010000001">
    <property type="protein sequence ID" value="MBT8550628.1"/>
    <property type="molecule type" value="Genomic_DNA"/>
</dbReference>
<proteinExistence type="predicted"/>
<reference evidence="1" key="1">
    <citation type="journal article" date="2021" name="Genome Biol. Evol.">
        <title>Continental-Scale Gene Flow Prevents Allopatric Divergence of Pelagic Freshwater Bacteria.</title>
        <authorList>
            <person name="Hoetzinger M."/>
            <person name="Pitt A."/>
            <person name="Huemer A."/>
            <person name="Hahn M.W."/>
        </authorList>
    </citation>
    <scope>NUCLEOTIDE SEQUENCE</scope>
    <source>
        <strain evidence="1">SM1-W8</strain>
    </source>
</reference>
<comment type="caution">
    <text evidence="1">The sequence shown here is derived from an EMBL/GenBank/DDBJ whole genome shotgun (WGS) entry which is preliminary data.</text>
</comment>
<dbReference type="InterPro" id="IPR021710">
    <property type="entry name" value="DUF3293"/>
</dbReference>
<gene>
    <name evidence="1" type="ORF">G6731_01445</name>
</gene>
<sequence>MDELQIRAISPKLIKAYKEAIYVIHLGDREIALQVNKASLQLAKLMEEWEVPTAAFLTAFNPYSQTLDAKENEARQKRMWSDAQPMCSKIFPGMGRDQNDAWPHELSMLALGIHLEDARALADQYEQNAFLWVSNEQGFVSLKLRHPIAEPTDEELKEWKSGLSQAHMLALLRGAYPDFKWLMTISEAELEHWLFPQHWDLNQPWPIATPEGTPISNGTEMDRMFKLTASGFEKLYS</sequence>
<dbReference type="AlphaFoldDB" id="A0A9Q2ZSI3"/>
<accession>A0A9Q2ZSI3</accession>
<name>A0A9Q2ZSI3_9BURK</name>
<dbReference type="Proteomes" id="UP000783102">
    <property type="component" value="Unassembled WGS sequence"/>
</dbReference>